<sequence>MQGEKHKADEAAIRRLDEEWGKAASAKKLDAVVGFYAHDGSLVWPGEPAVHGTAHIRASWKKMMDTIPGLNLRFTPERIVISDDGSLASDFGKVEFGHEVDGKPVMEIAKYVVVWRKEKGGWKVLYDSYNMNTEA</sequence>
<gene>
    <name evidence="1" type="ORF">JHL16_28685</name>
</gene>
<dbReference type="EMBL" id="JAENHL010000008">
    <property type="protein sequence ID" value="MBK1870375.1"/>
    <property type="molecule type" value="Genomic_DNA"/>
</dbReference>
<evidence type="ECO:0000313" key="2">
    <source>
        <dbReference type="Proteomes" id="UP000616151"/>
    </source>
</evidence>
<comment type="caution">
    <text evidence="1">The sequence shown here is derived from an EMBL/GenBank/DDBJ whole genome shotgun (WGS) entry which is preliminary data.</text>
</comment>
<keyword evidence="2" id="KW-1185">Reference proteome</keyword>
<dbReference type="Proteomes" id="UP000616151">
    <property type="component" value="Unassembled WGS sequence"/>
</dbReference>
<evidence type="ECO:0000313" key="1">
    <source>
        <dbReference type="EMBL" id="MBK1870375.1"/>
    </source>
</evidence>
<proteinExistence type="predicted"/>
<organism evidence="1 2">
    <name type="scientific">Taklimakanibacter albus</name>
    <dbReference type="NCBI Taxonomy" id="2800327"/>
    <lineage>
        <taxon>Bacteria</taxon>
        <taxon>Pseudomonadati</taxon>
        <taxon>Pseudomonadota</taxon>
        <taxon>Alphaproteobacteria</taxon>
        <taxon>Hyphomicrobiales</taxon>
        <taxon>Aestuariivirgaceae</taxon>
        <taxon>Taklimakanibacter</taxon>
    </lineage>
</organism>
<accession>A0ACC5RCP3</accession>
<name>A0ACC5RCP3_9HYPH</name>
<reference evidence="1" key="1">
    <citation type="submission" date="2021-01" db="EMBL/GenBank/DDBJ databases">
        <authorList>
            <person name="Sun Q."/>
        </authorList>
    </citation>
    <scope>NUCLEOTIDE SEQUENCE</scope>
    <source>
        <strain evidence="1">YIM B02566</strain>
    </source>
</reference>
<protein>
    <submittedName>
        <fullName evidence="1">DUF4440 domain-containing protein</fullName>
    </submittedName>
</protein>